<dbReference type="InterPro" id="IPR046364">
    <property type="entry name" value="Exo70_C"/>
</dbReference>
<dbReference type="InterPro" id="IPR016159">
    <property type="entry name" value="Cullin_repeat-like_dom_sf"/>
</dbReference>
<evidence type="ECO:0000256" key="4">
    <source>
        <dbReference type="RuleBase" id="RU365026"/>
    </source>
</evidence>
<dbReference type="SUPFAM" id="SSF74788">
    <property type="entry name" value="Cullin repeat-like"/>
    <property type="match status" value="1"/>
</dbReference>
<dbReference type="InterPro" id="IPR004140">
    <property type="entry name" value="Exo70"/>
</dbReference>
<feature type="domain" description="Exocyst complex subunit Exo70 C-terminal" evidence="5">
    <location>
        <begin position="242"/>
        <end position="575"/>
    </location>
</feature>
<evidence type="ECO:0000256" key="3">
    <source>
        <dbReference type="ARBA" id="ARBA00022483"/>
    </source>
</evidence>
<keyword evidence="4" id="KW-0653">Protein transport</keyword>
<dbReference type="EMBL" id="KN881644">
    <property type="protein sequence ID" value="KIY52298.1"/>
    <property type="molecule type" value="Genomic_DNA"/>
</dbReference>
<dbReference type="AlphaFoldDB" id="A0A0D7ANE4"/>
<reference evidence="6 7" key="1">
    <citation type="journal article" date="2015" name="Fungal Genet. Biol.">
        <title>Evolution of novel wood decay mechanisms in Agaricales revealed by the genome sequences of Fistulina hepatica and Cylindrobasidium torrendii.</title>
        <authorList>
            <person name="Floudas D."/>
            <person name="Held B.W."/>
            <person name="Riley R."/>
            <person name="Nagy L.G."/>
            <person name="Koehler G."/>
            <person name="Ransdell A.S."/>
            <person name="Younus H."/>
            <person name="Chow J."/>
            <person name="Chiniquy J."/>
            <person name="Lipzen A."/>
            <person name="Tritt A."/>
            <person name="Sun H."/>
            <person name="Haridas S."/>
            <person name="LaButti K."/>
            <person name="Ohm R.A."/>
            <person name="Kues U."/>
            <person name="Blanchette R.A."/>
            <person name="Grigoriev I.V."/>
            <person name="Minto R.E."/>
            <person name="Hibbett D.S."/>
        </authorList>
    </citation>
    <scope>NUCLEOTIDE SEQUENCE [LARGE SCALE GENOMIC DNA]</scope>
    <source>
        <strain evidence="6 7">ATCC 64428</strain>
    </source>
</reference>
<organism evidence="6 7">
    <name type="scientific">Fistulina hepatica ATCC 64428</name>
    <dbReference type="NCBI Taxonomy" id="1128425"/>
    <lineage>
        <taxon>Eukaryota</taxon>
        <taxon>Fungi</taxon>
        <taxon>Dikarya</taxon>
        <taxon>Basidiomycota</taxon>
        <taxon>Agaricomycotina</taxon>
        <taxon>Agaricomycetes</taxon>
        <taxon>Agaricomycetidae</taxon>
        <taxon>Agaricales</taxon>
        <taxon>Fistulinaceae</taxon>
        <taxon>Fistulina</taxon>
    </lineage>
</organism>
<name>A0A0D7ANE4_9AGAR</name>
<dbReference type="GO" id="GO:0005546">
    <property type="term" value="F:phosphatidylinositol-4,5-bisphosphate binding"/>
    <property type="evidence" value="ECO:0007669"/>
    <property type="project" value="InterPro"/>
</dbReference>
<dbReference type="PANTHER" id="PTHR12542">
    <property type="entry name" value="EXOCYST COMPLEX PROTEIN EXO70"/>
    <property type="match status" value="1"/>
</dbReference>
<dbReference type="Pfam" id="PF03081">
    <property type="entry name" value="Exo70_C"/>
    <property type="match status" value="1"/>
</dbReference>
<keyword evidence="3 4" id="KW-0268">Exocytosis</keyword>
<protein>
    <recommendedName>
        <fullName evidence="4">Exocyst complex protein EXO70</fullName>
    </recommendedName>
</protein>
<keyword evidence="7" id="KW-1185">Reference proteome</keyword>
<evidence type="ECO:0000313" key="6">
    <source>
        <dbReference type="EMBL" id="KIY52298.1"/>
    </source>
</evidence>
<proteinExistence type="inferred from homology"/>
<dbReference type="GO" id="GO:0006887">
    <property type="term" value="P:exocytosis"/>
    <property type="evidence" value="ECO:0007669"/>
    <property type="project" value="UniProtKB-KW"/>
</dbReference>
<evidence type="ECO:0000259" key="5">
    <source>
        <dbReference type="Pfam" id="PF03081"/>
    </source>
</evidence>
<evidence type="ECO:0000256" key="2">
    <source>
        <dbReference type="ARBA" id="ARBA00022448"/>
    </source>
</evidence>
<comment type="subcellular location">
    <subcellularLocation>
        <location evidence="4">Bud</location>
    </subcellularLocation>
    <subcellularLocation>
        <location evidence="4">Bud neck</location>
    </subcellularLocation>
</comment>
<dbReference type="OrthoDB" id="1922221at2759"/>
<gene>
    <name evidence="6" type="ORF">FISHEDRAFT_69988</name>
</gene>
<sequence>MDDESAEIELLEQNINKTRHISNRMINILDSFDTRLAKLEKSILPLYNSTQILQRRANNIEKALLKIDEVASNHEGIEAEEALILRGPQPGQIDAYRDALERLNASIAFKGSDPDSLETARLVETGAKKLTQLYTKVVAEGSTGSIPPPGEELTMCPFPAVSLSTLRNLVTFLRTLPLPSTHPSHAAAPGILSTLKEAQKGYADMRGTWARKCLETQGKRVLDRADTIDAIVVGKDFGKWAESLISVAETEYELLVDLIPLTGPTMTASTFDTLLNPILVLFSTIVTSLVGSIKRSLQKFAFLALSSFESLSVLQPRWEKLLTLRGNESRKDTNEFKEGLHALRAVCLRSFPEFLADLKMASMGNTRAEQSTGPADFTIQTVRYMDRLPEVRDAAASILLVVGDGNWKMGQGTQVGKGAKLGDGDERVILEHYAYDVVMTALSSLMTVSKTPRRSPALNAIFLLNNVSYLRQHILVEPRLRSLPDLLSSPTRDVLNSNYRTAKANYFDANFSPLMQVLSDDPKDKSGKTATKEKFIRFFDLFEEVLERHKMARVLEDDPAGREALGEEVIKLILKNVSGVVYIIIHRLIKSPDIKMSPETVTTQLRALYRSGDDRL</sequence>
<evidence type="ECO:0000313" key="7">
    <source>
        <dbReference type="Proteomes" id="UP000054144"/>
    </source>
</evidence>
<dbReference type="Gene3D" id="1.20.1280.170">
    <property type="entry name" value="Exocyst complex component Exo70"/>
    <property type="match status" value="1"/>
</dbReference>
<dbReference type="GO" id="GO:0015031">
    <property type="term" value="P:protein transport"/>
    <property type="evidence" value="ECO:0007669"/>
    <property type="project" value="UniProtKB-KW"/>
</dbReference>
<dbReference type="PANTHER" id="PTHR12542:SF41">
    <property type="entry name" value="EXOCYST COMPLEX COMPONENT 7"/>
    <property type="match status" value="1"/>
</dbReference>
<comment type="function">
    <text evidence="4">Involved in the secretory pathway as part of the exocyst complex which tethers secretory vesicles to the sites of exocytosis. Also plays a role in the assembly of the exocyst.</text>
</comment>
<evidence type="ECO:0000256" key="1">
    <source>
        <dbReference type="ARBA" id="ARBA00006756"/>
    </source>
</evidence>
<dbReference type="Proteomes" id="UP000054144">
    <property type="component" value="Unassembled WGS sequence"/>
</dbReference>
<dbReference type="GO" id="GO:0000145">
    <property type="term" value="C:exocyst"/>
    <property type="evidence" value="ECO:0007669"/>
    <property type="project" value="InterPro"/>
</dbReference>
<keyword evidence="2 4" id="KW-0813">Transport</keyword>
<comment type="similarity">
    <text evidence="1 4">Belongs to the EXO70 family.</text>
</comment>
<dbReference type="GO" id="GO:0005935">
    <property type="term" value="C:cellular bud neck"/>
    <property type="evidence" value="ECO:0007669"/>
    <property type="project" value="UniProtKB-SubCell"/>
</dbReference>
<accession>A0A0D7ANE4</accession>